<dbReference type="OrthoDB" id="416454at2759"/>
<dbReference type="AlphaFoldDB" id="A0A2I0UK12"/>
<accession>A0A2I0UK12</accession>
<proteinExistence type="predicted"/>
<reference evidence="2" key="1">
    <citation type="submission" date="2017-11" db="EMBL/GenBank/DDBJ databases">
        <authorList>
            <person name="Lima N.C."/>
            <person name="Parody-Merino A.M."/>
            <person name="Battley P.F."/>
            <person name="Fidler A.E."/>
            <person name="Prosdocimi F."/>
        </authorList>
    </citation>
    <scope>NUCLEOTIDE SEQUENCE [LARGE SCALE GENOMIC DNA]</scope>
</reference>
<evidence type="ECO:0000313" key="2">
    <source>
        <dbReference type="Proteomes" id="UP000233556"/>
    </source>
</evidence>
<dbReference type="PANTHER" id="PTHR33332">
    <property type="entry name" value="REVERSE TRANSCRIPTASE DOMAIN-CONTAINING PROTEIN"/>
    <property type="match status" value="1"/>
</dbReference>
<protein>
    <recommendedName>
        <fullName evidence="3">Rna-directed dna polymerase from mobile element jockey-like</fullName>
    </recommendedName>
</protein>
<keyword evidence="2" id="KW-1185">Reference proteome</keyword>
<dbReference type="EMBL" id="KZ505715">
    <property type="protein sequence ID" value="PKU46338.1"/>
    <property type="molecule type" value="Genomic_DNA"/>
</dbReference>
<sequence length="228" mass="26036">MDSGIECALSKFADDTKLCGTINILEGRDAIQRDLDRFERWVCANVMKFNQAKCKVLHLGHSNPNHRYKLGREWTERSPEEKDLGVLVDEKLNDVHLWSPQHRKVMDLLEQIQRSATKMIRGLEHLSYEDRLRELGLFSLEKRRLRGNLIAAYRYLKGATGELNPLKVALHNIIAATETLTLQRYVAGKGMLWLHTNGKLTGLQKDKTLGFQEALESSTGIPRFALAQ</sequence>
<organism evidence="1 2">
    <name type="scientific">Limosa lapponica baueri</name>
    <dbReference type="NCBI Taxonomy" id="1758121"/>
    <lineage>
        <taxon>Eukaryota</taxon>
        <taxon>Metazoa</taxon>
        <taxon>Chordata</taxon>
        <taxon>Craniata</taxon>
        <taxon>Vertebrata</taxon>
        <taxon>Euteleostomi</taxon>
        <taxon>Archelosauria</taxon>
        <taxon>Archosauria</taxon>
        <taxon>Dinosauria</taxon>
        <taxon>Saurischia</taxon>
        <taxon>Theropoda</taxon>
        <taxon>Coelurosauria</taxon>
        <taxon>Aves</taxon>
        <taxon>Neognathae</taxon>
        <taxon>Neoaves</taxon>
        <taxon>Charadriiformes</taxon>
        <taxon>Scolopacidae</taxon>
        <taxon>Limosa</taxon>
    </lineage>
</organism>
<reference evidence="2" key="2">
    <citation type="submission" date="2017-12" db="EMBL/GenBank/DDBJ databases">
        <title>Genome sequence of the Bar-tailed Godwit (Limosa lapponica baueri).</title>
        <authorList>
            <person name="Lima N.C.B."/>
            <person name="Parody-Merino A.M."/>
            <person name="Battley P.F."/>
            <person name="Fidler A.E."/>
            <person name="Prosdocimi F."/>
        </authorList>
    </citation>
    <scope>NUCLEOTIDE SEQUENCE [LARGE SCALE GENOMIC DNA]</scope>
</reference>
<gene>
    <name evidence="1" type="ORF">llap_3362</name>
</gene>
<evidence type="ECO:0008006" key="3">
    <source>
        <dbReference type="Google" id="ProtNLM"/>
    </source>
</evidence>
<evidence type="ECO:0000313" key="1">
    <source>
        <dbReference type="EMBL" id="PKU46338.1"/>
    </source>
</evidence>
<dbReference type="Proteomes" id="UP000233556">
    <property type="component" value="Unassembled WGS sequence"/>
</dbReference>
<name>A0A2I0UK12_LIMLA</name>